<protein>
    <recommendedName>
        <fullName evidence="4">DUF4283 domain-containing protein</fullName>
    </recommendedName>
</protein>
<keyword evidence="3" id="KW-1185">Reference proteome</keyword>
<feature type="region of interest" description="Disordered" evidence="1">
    <location>
        <begin position="404"/>
        <end position="459"/>
    </location>
</feature>
<name>A0AAV9EAY2_ACOCL</name>
<dbReference type="AlphaFoldDB" id="A0AAV9EAY2"/>
<reference evidence="2" key="2">
    <citation type="submission" date="2023-06" db="EMBL/GenBank/DDBJ databases">
        <authorList>
            <person name="Ma L."/>
            <person name="Liu K.-W."/>
            <person name="Li Z."/>
            <person name="Hsiao Y.-Y."/>
            <person name="Qi Y."/>
            <person name="Fu T."/>
            <person name="Tang G."/>
            <person name="Zhang D."/>
            <person name="Sun W.-H."/>
            <person name="Liu D.-K."/>
            <person name="Li Y."/>
            <person name="Chen G.-Z."/>
            <person name="Liu X.-D."/>
            <person name="Liao X.-Y."/>
            <person name="Jiang Y.-T."/>
            <person name="Yu X."/>
            <person name="Hao Y."/>
            <person name="Huang J."/>
            <person name="Zhao X.-W."/>
            <person name="Ke S."/>
            <person name="Chen Y.-Y."/>
            <person name="Wu W.-L."/>
            <person name="Hsu J.-L."/>
            <person name="Lin Y.-F."/>
            <person name="Huang M.-D."/>
            <person name="Li C.-Y."/>
            <person name="Huang L."/>
            <person name="Wang Z.-W."/>
            <person name="Zhao X."/>
            <person name="Zhong W.-Y."/>
            <person name="Peng D.-H."/>
            <person name="Ahmad S."/>
            <person name="Lan S."/>
            <person name="Zhang J.-S."/>
            <person name="Tsai W.-C."/>
            <person name="Van De Peer Y."/>
            <person name="Liu Z.-J."/>
        </authorList>
    </citation>
    <scope>NUCLEOTIDE SEQUENCE</scope>
    <source>
        <strain evidence="2">CP</strain>
        <tissue evidence="2">Leaves</tissue>
    </source>
</reference>
<sequence length="513" mass="56254">MQSTLHFLAGESSKQQVISPKGAASKGASLGQQASKQSTRPRQHPYAPPPEVSKETKLWSSFFSSSSSRAMQPSNAVEFYPPHNDGGQKVAILEEEEVAEAEESWGHILVGYVWVEDLTKVLEGGPWSMDNRPFVIQRWNRDTKLEFERLSSIPVWIKFPNLPLHFWSPKCIGRIASLIGIPLYMDSPTALKTRTSFARVCVEVEAGCEFPNEVFVEIRKGDRVGVKVAYDWQPLACQHCNTFGHDSALCNKKVHPSSSLSQPSNLTETQSDEDFVQVLSKKKPQKDVIKPPPSVCHVGALPITMVSSAQSEEVQTKQALTPATQTEDRDKSDTNPKEKFLAEETLNPHKQSSYFTSLADPSLPTQVDSSLAVGGIQDHEGAALDQDTTTRSINLEVVLSCPEDLSPKRGQPILPKLKKKKRQKGSSVKDPSMKECQDGSLGATCPQSKTSLSKGKTPKSSGEYLSFGIVLMAQKKRTLCVGTQSVSLSKMGAWGSGNYVNGMKHVWAPDSGK</sequence>
<gene>
    <name evidence="2" type="ORF">QJS10_CPA08g00287</name>
</gene>
<feature type="compositionally biased region" description="Polar residues" evidence="1">
    <location>
        <begin position="309"/>
        <end position="325"/>
    </location>
</feature>
<dbReference type="EMBL" id="JAUJYO010000008">
    <property type="protein sequence ID" value="KAK1310646.1"/>
    <property type="molecule type" value="Genomic_DNA"/>
</dbReference>
<evidence type="ECO:0000256" key="1">
    <source>
        <dbReference type="SAM" id="MobiDB-lite"/>
    </source>
</evidence>
<evidence type="ECO:0000313" key="3">
    <source>
        <dbReference type="Proteomes" id="UP001180020"/>
    </source>
</evidence>
<feature type="region of interest" description="Disordered" evidence="1">
    <location>
        <begin position="1"/>
        <end position="53"/>
    </location>
</feature>
<feature type="compositionally biased region" description="Polar residues" evidence="1">
    <location>
        <begin position="445"/>
        <end position="459"/>
    </location>
</feature>
<proteinExistence type="predicted"/>
<feature type="region of interest" description="Disordered" evidence="1">
    <location>
        <begin position="309"/>
        <end position="336"/>
    </location>
</feature>
<feature type="compositionally biased region" description="Basic and acidic residues" evidence="1">
    <location>
        <begin position="326"/>
        <end position="336"/>
    </location>
</feature>
<reference evidence="2" key="1">
    <citation type="journal article" date="2023" name="Nat. Commun.">
        <title>Diploid and tetraploid genomes of Acorus and the evolution of monocots.</title>
        <authorList>
            <person name="Ma L."/>
            <person name="Liu K.W."/>
            <person name="Li Z."/>
            <person name="Hsiao Y.Y."/>
            <person name="Qi Y."/>
            <person name="Fu T."/>
            <person name="Tang G.D."/>
            <person name="Zhang D."/>
            <person name="Sun W.H."/>
            <person name="Liu D.K."/>
            <person name="Li Y."/>
            <person name="Chen G.Z."/>
            <person name="Liu X.D."/>
            <person name="Liao X.Y."/>
            <person name="Jiang Y.T."/>
            <person name="Yu X."/>
            <person name="Hao Y."/>
            <person name="Huang J."/>
            <person name="Zhao X.W."/>
            <person name="Ke S."/>
            <person name="Chen Y.Y."/>
            <person name="Wu W.L."/>
            <person name="Hsu J.L."/>
            <person name="Lin Y.F."/>
            <person name="Huang M.D."/>
            <person name="Li C.Y."/>
            <person name="Huang L."/>
            <person name="Wang Z.W."/>
            <person name="Zhao X."/>
            <person name="Zhong W.Y."/>
            <person name="Peng D.H."/>
            <person name="Ahmad S."/>
            <person name="Lan S."/>
            <person name="Zhang J.S."/>
            <person name="Tsai W.C."/>
            <person name="Van de Peer Y."/>
            <person name="Liu Z.J."/>
        </authorList>
    </citation>
    <scope>NUCLEOTIDE SEQUENCE</scope>
    <source>
        <strain evidence="2">CP</strain>
    </source>
</reference>
<organism evidence="2 3">
    <name type="scientific">Acorus calamus</name>
    <name type="common">Sweet flag</name>
    <dbReference type="NCBI Taxonomy" id="4465"/>
    <lineage>
        <taxon>Eukaryota</taxon>
        <taxon>Viridiplantae</taxon>
        <taxon>Streptophyta</taxon>
        <taxon>Embryophyta</taxon>
        <taxon>Tracheophyta</taxon>
        <taxon>Spermatophyta</taxon>
        <taxon>Magnoliopsida</taxon>
        <taxon>Liliopsida</taxon>
        <taxon>Acoraceae</taxon>
        <taxon>Acorus</taxon>
    </lineage>
</organism>
<evidence type="ECO:0000313" key="2">
    <source>
        <dbReference type="EMBL" id="KAK1310646.1"/>
    </source>
</evidence>
<dbReference type="Proteomes" id="UP001180020">
    <property type="component" value="Unassembled WGS sequence"/>
</dbReference>
<accession>A0AAV9EAY2</accession>
<dbReference type="PANTHER" id="PTHR31286:SF180">
    <property type="entry name" value="OS10G0362600 PROTEIN"/>
    <property type="match status" value="1"/>
</dbReference>
<comment type="caution">
    <text evidence="2">The sequence shown here is derived from an EMBL/GenBank/DDBJ whole genome shotgun (WGS) entry which is preliminary data.</text>
</comment>
<feature type="compositionally biased region" description="Polar residues" evidence="1">
    <location>
        <begin position="30"/>
        <end position="40"/>
    </location>
</feature>
<evidence type="ECO:0008006" key="4">
    <source>
        <dbReference type="Google" id="ProtNLM"/>
    </source>
</evidence>
<dbReference type="InterPro" id="IPR040256">
    <property type="entry name" value="At4g02000-like"/>
</dbReference>
<dbReference type="PANTHER" id="PTHR31286">
    <property type="entry name" value="GLYCINE-RICH CELL WALL STRUCTURAL PROTEIN 1.8-LIKE"/>
    <property type="match status" value="1"/>
</dbReference>